<name>A0ABX1RYL1_9FLAO</name>
<dbReference type="InterPro" id="IPR014710">
    <property type="entry name" value="RmlC-like_jellyroll"/>
</dbReference>
<dbReference type="RefSeq" id="WP_169674848.1">
    <property type="nucleotide sequence ID" value="NZ_JABBHF010000008.1"/>
</dbReference>
<comment type="caution">
    <text evidence="2">The sequence shown here is derived from an EMBL/GenBank/DDBJ whole genome shotgun (WGS) entry which is preliminary data.</text>
</comment>
<protein>
    <submittedName>
        <fullName evidence="2">Crp/Fnr family transcriptional regulator</fullName>
    </submittedName>
</protein>
<evidence type="ECO:0000259" key="1">
    <source>
        <dbReference type="PROSITE" id="PS50042"/>
    </source>
</evidence>
<reference evidence="2 3" key="1">
    <citation type="submission" date="2020-04" db="EMBL/GenBank/DDBJ databases">
        <title>A Flavivirga sp. nov.</title>
        <authorList>
            <person name="Sun X."/>
        </authorList>
    </citation>
    <scope>NUCLEOTIDE SEQUENCE [LARGE SCALE GENOMIC DNA]</scope>
    <source>
        <strain evidence="2 3">Y03</strain>
    </source>
</reference>
<organism evidence="2 3">
    <name type="scientific">Flavivirga algicola</name>
    <dbReference type="NCBI Taxonomy" id="2729136"/>
    <lineage>
        <taxon>Bacteria</taxon>
        <taxon>Pseudomonadati</taxon>
        <taxon>Bacteroidota</taxon>
        <taxon>Flavobacteriia</taxon>
        <taxon>Flavobacteriales</taxon>
        <taxon>Flavobacteriaceae</taxon>
        <taxon>Flavivirga</taxon>
    </lineage>
</organism>
<dbReference type="InterPro" id="IPR000595">
    <property type="entry name" value="cNMP-bd_dom"/>
</dbReference>
<accession>A0ABX1RYL1</accession>
<dbReference type="InterPro" id="IPR018490">
    <property type="entry name" value="cNMP-bd_dom_sf"/>
</dbReference>
<evidence type="ECO:0000313" key="2">
    <source>
        <dbReference type="EMBL" id="NMH88661.1"/>
    </source>
</evidence>
<dbReference type="Proteomes" id="UP000746690">
    <property type="component" value="Unassembled WGS sequence"/>
</dbReference>
<keyword evidence="3" id="KW-1185">Reference proteome</keyword>
<sequence>MNPITALIEKLNGQNLWQKTLELKRNEYLKVKGSIDTNLYLLETGAVRIFVLDEFEEHTIRFGYQNNLIAALDSFLSEKPSDLYIQALKHTSLKVLDKKAYVDFISESSENTKIWQLILENFALQQMERERDILTTSPVERYNRVLKRSPQLFQEIPNKYIASYLRMTPETLSRIKKS</sequence>
<feature type="domain" description="Cyclic nucleotide-binding" evidence="1">
    <location>
        <begin position="1"/>
        <end position="110"/>
    </location>
</feature>
<evidence type="ECO:0000313" key="3">
    <source>
        <dbReference type="Proteomes" id="UP000746690"/>
    </source>
</evidence>
<dbReference type="SUPFAM" id="SSF51206">
    <property type="entry name" value="cAMP-binding domain-like"/>
    <property type="match status" value="1"/>
</dbReference>
<dbReference type="PROSITE" id="PS50042">
    <property type="entry name" value="CNMP_BINDING_3"/>
    <property type="match status" value="1"/>
</dbReference>
<gene>
    <name evidence="2" type="ORF">HHX25_14205</name>
</gene>
<dbReference type="EMBL" id="JABBHF010000008">
    <property type="protein sequence ID" value="NMH88661.1"/>
    <property type="molecule type" value="Genomic_DNA"/>
</dbReference>
<dbReference type="Gene3D" id="2.60.120.10">
    <property type="entry name" value="Jelly Rolls"/>
    <property type="match status" value="1"/>
</dbReference>
<proteinExistence type="predicted"/>